<dbReference type="Proteomes" id="UP000507245">
    <property type="component" value="Unassembled WGS sequence"/>
</dbReference>
<reference evidence="3" key="1">
    <citation type="journal article" date="2020" name="Genome Biol.">
        <title>Gamete binning: chromosome-level and haplotype-resolved genome assembly enabled by high-throughput single-cell sequencing of gamete genomes.</title>
        <authorList>
            <person name="Campoy J.A."/>
            <person name="Sun H."/>
            <person name="Goel M."/>
            <person name="Jiao W.-B."/>
            <person name="Folz-Donahue K."/>
            <person name="Wang N."/>
            <person name="Rubio M."/>
            <person name="Liu C."/>
            <person name="Kukat C."/>
            <person name="Ruiz D."/>
            <person name="Huettel B."/>
            <person name="Schneeberger K."/>
        </authorList>
    </citation>
    <scope>NUCLEOTIDE SEQUENCE [LARGE SCALE GENOMIC DNA]</scope>
    <source>
        <strain evidence="3">cv. Rojo Pasion</strain>
    </source>
</reference>
<evidence type="ECO:0000313" key="2">
    <source>
        <dbReference type="EMBL" id="CAB4305305.1"/>
    </source>
</evidence>
<feature type="region of interest" description="Disordered" evidence="1">
    <location>
        <begin position="22"/>
        <end position="66"/>
    </location>
</feature>
<sequence length="66" mass="7528">MRERERVCLEATEKTGQIENRQKKCTQIQGADPEIEGPHLDGRVPGPKREWASPTAARTASWVQWI</sequence>
<organism evidence="2 3">
    <name type="scientific">Prunus armeniaca</name>
    <name type="common">Apricot</name>
    <name type="synonym">Armeniaca vulgaris</name>
    <dbReference type="NCBI Taxonomy" id="36596"/>
    <lineage>
        <taxon>Eukaryota</taxon>
        <taxon>Viridiplantae</taxon>
        <taxon>Streptophyta</taxon>
        <taxon>Embryophyta</taxon>
        <taxon>Tracheophyta</taxon>
        <taxon>Spermatophyta</taxon>
        <taxon>Magnoliopsida</taxon>
        <taxon>eudicotyledons</taxon>
        <taxon>Gunneridae</taxon>
        <taxon>Pentapetalae</taxon>
        <taxon>rosids</taxon>
        <taxon>fabids</taxon>
        <taxon>Rosales</taxon>
        <taxon>Rosaceae</taxon>
        <taxon>Amygdaloideae</taxon>
        <taxon>Amygdaleae</taxon>
        <taxon>Prunus</taxon>
    </lineage>
</organism>
<proteinExistence type="predicted"/>
<dbReference type="AlphaFoldDB" id="A0A6J5WZD2"/>
<feature type="compositionally biased region" description="Polar residues" evidence="1">
    <location>
        <begin position="56"/>
        <end position="66"/>
    </location>
</feature>
<evidence type="ECO:0000256" key="1">
    <source>
        <dbReference type="SAM" id="MobiDB-lite"/>
    </source>
</evidence>
<protein>
    <submittedName>
        <fullName evidence="2">Uncharacterized protein</fullName>
    </submittedName>
</protein>
<gene>
    <name evidence="2" type="ORF">ORAREDHAP_LOCUS23245</name>
</gene>
<keyword evidence="3" id="KW-1185">Reference proteome</keyword>
<evidence type="ECO:0000313" key="3">
    <source>
        <dbReference type="Proteomes" id="UP000507245"/>
    </source>
</evidence>
<feature type="compositionally biased region" description="Basic and acidic residues" evidence="1">
    <location>
        <begin position="36"/>
        <end position="51"/>
    </location>
</feature>
<name>A0A6J5WZD2_PRUAR</name>
<accession>A0A6J5WZD2</accession>
<dbReference type="EMBL" id="CAEKKB010000003">
    <property type="protein sequence ID" value="CAB4305305.1"/>
    <property type="molecule type" value="Genomic_DNA"/>
</dbReference>